<evidence type="ECO:0000313" key="2">
    <source>
        <dbReference type="Proteomes" id="UP000195667"/>
    </source>
</evidence>
<dbReference type="OrthoDB" id="9816043at2"/>
<name>A0A1R4H0P1_9GAMM</name>
<keyword evidence="2" id="KW-1185">Reference proteome</keyword>
<sequence length="127" mass="14478">MGTMFGVIPPVHDYFISYSKNSSLLNDANFGMPLTKDFIDKNFKNPDNDPRGVWTTMDLSANHEGPYFPIENKETGEIYYPSKGRYWVFNEKEVEKRIKDGKIIFGKTGKSSPVFSTVHFLNQAKAS</sequence>
<organism evidence="1 2">
    <name type="scientific">Crenothrix polyspora</name>
    <dbReference type="NCBI Taxonomy" id="360316"/>
    <lineage>
        <taxon>Bacteria</taxon>
        <taxon>Pseudomonadati</taxon>
        <taxon>Pseudomonadota</taxon>
        <taxon>Gammaproteobacteria</taxon>
        <taxon>Methylococcales</taxon>
        <taxon>Crenotrichaceae</taxon>
        <taxon>Crenothrix</taxon>
    </lineage>
</organism>
<dbReference type="Proteomes" id="UP000195667">
    <property type="component" value="Unassembled WGS sequence"/>
</dbReference>
<gene>
    <name evidence="1" type="ORF">CRENPOLYSF1_1200002</name>
</gene>
<dbReference type="AlphaFoldDB" id="A0A1R4H0P1"/>
<evidence type="ECO:0000313" key="1">
    <source>
        <dbReference type="EMBL" id="SJM89772.1"/>
    </source>
</evidence>
<proteinExistence type="predicted"/>
<accession>A0A1R4H0P1</accession>
<reference evidence="2" key="1">
    <citation type="submission" date="2017-02" db="EMBL/GenBank/DDBJ databases">
        <authorList>
            <person name="Daims H."/>
        </authorList>
    </citation>
    <scope>NUCLEOTIDE SEQUENCE [LARGE SCALE GENOMIC DNA]</scope>
</reference>
<protein>
    <submittedName>
        <fullName evidence="1">Uncharacterized protein</fullName>
    </submittedName>
</protein>
<dbReference type="RefSeq" id="WP_140396761.1">
    <property type="nucleotide sequence ID" value="NZ_FUKI01000025.1"/>
</dbReference>
<dbReference type="EMBL" id="FUKI01000025">
    <property type="protein sequence ID" value="SJM89772.1"/>
    <property type="molecule type" value="Genomic_DNA"/>
</dbReference>